<dbReference type="SUPFAM" id="SSF69349">
    <property type="entry name" value="Phage fibre proteins"/>
    <property type="match status" value="1"/>
</dbReference>
<dbReference type="Pfam" id="PF04717">
    <property type="entry name" value="Phage_base_V"/>
    <property type="match status" value="1"/>
</dbReference>
<reference evidence="3" key="1">
    <citation type="submission" date="2018-07" db="EMBL/GenBank/DDBJ databases">
        <authorList>
            <person name="Quirk P.G."/>
            <person name="Krulwich T.A."/>
        </authorList>
    </citation>
    <scope>NUCLEOTIDE SEQUENCE</scope>
</reference>
<organism evidence="3">
    <name type="scientific">metagenome</name>
    <dbReference type="NCBI Taxonomy" id="256318"/>
    <lineage>
        <taxon>unclassified sequences</taxon>
        <taxon>metagenomes</taxon>
    </lineage>
</organism>
<evidence type="ECO:0000313" key="3">
    <source>
        <dbReference type="EMBL" id="SUS04671.1"/>
    </source>
</evidence>
<dbReference type="AlphaFoldDB" id="A0A380TB49"/>
<sequence length="213" mass="23167">MDALLSGRRDEGGREGDGNARGVAAAIVTDNRDPRNLGRVRVRFPWLPQSQASYWARIAVPMAGGGRGVYFLPEVGDEVLVAFEREDLSHPYVIGGLWNARQQPPANNADGRNDRRLIHSRDGHELRFEDGSSSTVELKLQDGKHLLLDNQGVTLEDERGNTITIESGSGTITIESRTQLKLKATSISIEATASAEIKANGTLTLRGALVQIN</sequence>
<feature type="compositionally biased region" description="Basic and acidic residues" evidence="1">
    <location>
        <begin position="7"/>
        <end position="18"/>
    </location>
</feature>
<proteinExistence type="predicted"/>
<dbReference type="InterPro" id="IPR037026">
    <property type="entry name" value="Vgr_OB-fold_dom_sf"/>
</dbReference>
<dbReference type="InterPro" id="IPR006531">
    <property type="entry name" value="Gp5/Vgr_OB"/>
</dbReference>
<dbReference type="Gene3D" id="2.40.50.230">
    <property type="entry name" value="Gp5 N-terminal domain"/>
    <property type="match status" value="1"/>
</dbReference>
<feature type="region of interest" description="Disordered" evidence="1">
    <location>
        <begin position="1"/>
        <end position="21"/>
    </location>
</feature>
<accession>A0A380TB49</accession>
<feature type="domain" description="Gp5/Type VI secretion system Vgr protein OB-fold" evidence="2">
    <location>
        <begin position="26"/>
        <end position="98"/>
    </location>
</feature>
<protein>
    <recommendedName>
        <fullName evidence="2">Gp5/Type VI secretion system Vgr protein OB-fold domain-containing protein</fullName>
    </recommendedName>
</protein>
<gene>
    <name evidence="3" type="ORF">DF3PB_140004</name>
</gene>
<evidence type="ECO:0000259" key="2">
    <source>
        <dbReference type="Pfam" id="PF04717"/>
    </source>
</evidence>
<evidence type="ECO:0000256" key="1">
    <source>
        <dbReference type="SAM" id="MobiDB-lite"/>
    </source>
</evidence>
<dbReference type="EMBL" id="UIDG01000046">
    <property type="protein sequence ID" value="SUS04671.1"/>
    <property type="molecule type" value="Genomic_DNA"/>
</dbReference>
<name>A0A380TB49_9ZZZZ</name>
<dbReference type="SUPFAM" id="SSF69255">
    <property type="entry name" value="gp5 N-terminal domain-like"/>
    <property type="match status" value="1"/>
</dbReference>